<reference evidence="2 3" key="1">
    <citation type="journal article" date="2018" name="Sci. Rep.">
        <title>Genome sequence of the cauliflower mushroom Sparassis crispa (Hanabiratake) and its association with beneficial usage.</title>
        <authorList>
            <person name="Kiyama R."/>
            <person name="Furutani Y."/>
            <person name="Kawaguchi K."/>
            <person name="Nakanishi T."/>
        </authorList>
    </citation>
    <scope>NUCLEOTIDE SEQUENCE [LARGE SCALE GENOMIC DNA]</scope>
</reference>
<feature type="compositionally biased region" description="Low complexity" evidence="1">
    <location>
        <begin position="177"/>
        <end position="188"/>
    </location>
</feature>
<protein>
    <submittedName>
        <fullName evidence="2">Uncharacterized protein</fullName>
    </submittedName>
</protein>
<dbReference type="OrthoDB" id="3365472at2759"/>
<evidence type="ECO:0000313" key="3">
    <source>
        <dbReference type="Proteomes" id="UP000287166"/>
    </source>
</evidence>
<feature type="region of interest" description="Disordered" evidence="1">
    <location>
        <begin position="460"/>
        <end position="507"/>
    </location>
</feature>
<feature type="region of interest" description="Disordered" evidence="1">
    <location>
        <begin position="164"/>
        <end position="245"/>
    </location>
</feature>
<dbReference type="GeneID" id="38781754"/>
<feature type="compositionally biased region" description="Low complexity" evidence="1">
    <location>
        <begin position="231"/>
        <end position="244"/>
    </location>
</feature>
<gene>
    <name evidence="2" type="ORF">SCP_0700170</name>
</gene>
<dbReference type="AlphaFoldDB" id="A0A401GRI3"/>
<feature type="compositionally biased region" description="Polar residues" evidence="1">
    <location>
        <begin position="464"/>
        <end position="481"/>
    </location>
</feature>
<feature type="compositionally biased region" description="Polar residues" evidence="1">
    <location>
        <begin position="47"/>
        <end position="59"/>
    </location>
</feature>
<dbReference type="RefSeq" id="XP_027615750.1">
    <property type="nucleotide sequence ID" value="XM_027759949.1"/>
</dbReference>
<name>A0A401GRI3_9APHY</name>
<feature type="compositionally biased region" description="Pro residues" evidence="1">
    <location>
        <begin position="26"/>
        <end position="36"/>
    </location>
</feature>
<accession>A0A401GRI3</accession>
<feature type="region of interest" description="Disordered" evidence="1">
    <location>
        <begin position="21"/>
        <end position="113"/>
    </location>
</feature>
<feature type="region of interest" description="Disordered" evidence="1">
    <location>
        <begin position="381"/>
        <end position="405"/>
    </location>
</feature>
<feature type="compositionally biased region" description="Low complexity" evidence="1">
    <location>
        <begin position="393"/>
        <end position="403"/>
    </location>
</feature>
<dbReference type="InParanoid" id="A0A401GRI3"/>
<evidence type="ECO:0000313" key="2">
    <source>
        <dbReference type="EMBL" id="GBE84837.1"/>
    </source>
</evidence>
<organism evidence="2 3">
    <name type="scientific">Sparassis crispa</name>
    <dbReference type="NCBI Taxonomy" id="139825"/>
    <lineage>
        <taxon>Eukaryota</taxon>
        <taxon>Fungi</taxon>
        <taxon>Dikarya</taxon>
        <taxon>Basidiomycota</taxon>
        <taxon>Agaricomycotina</taxon>
        <taxon>Agaricomycetes</taxon>
        <taxon>Polyporales</taxon>
        <taxon>Sparassidaceae</taxon>
        <taxon>Sparassis</taxon>
    </lineage>
</organism>
<proteinExistence type="predicted"/>
<sequence length="565" mass="61296">MDLDFDTTWCPVCSRQIVPKRIHVPIQPPQPPPLPSSPTSEPKMQDADTNVRLTRNKTGTIRAKGGGLVHGTGRVKPNGTIRRSDRDAAKKPPSPTAAAPPAPAPAPTRTGPVRHRTIIDQSPIPLYCSDECRLADLQSNHGALDIDYHPDRCLSPTLPPVPHNSYSEFSLPDESDSASGGSLDSRSSIACSPPESVDNNPSPPAYPVPENYARLQAVYDLPPLPPPPPLLRAESTSSEASVSSNDYQSGVMMAARRIKAALCQPKQNLPSWSVPPPRKPIPGWTDGSNAWRASVYSFAAPSDTPVRIEDEDGPKAYKSFVASSHRSRGVFSTMSGSPDDYVKKPSSASLPAPPPPRTQSTAEELYAKYPMNFVRRTDSRGTMAHASASPNGSVRSLPASSSSVRRREFPLVMPGAEGRLLVPNVKMSRTASNLTVSSSSEAPSSYGSYGYPGVAARTMKRSPLSRQNSDASFDTADSQSAVDDEEETARRARASPSPVRKRQPPMRSWSYNADTLTYPILQLPKMEKRIEKRVVDGVEREVEVEVEVIQPLKRLFLFPGKDVPA</sequence>
<dbReference type="STRING" id="139825.A0A401GRI3"/>
<dbReference type="Proteomes" id="UP000287166">
    <property type="component" value="Unassembled WGS sequence"/>
</dbReference>
<feature type="compositionally biased region" description="Pro residues" evidence="1">
    <location>
        <begin position="92"/>
        <end position="106"/>
    </location>
</feature>
<evidence type="ECO:0000256" key="1">
    <source>
        <dbReference type="SAM" id="MobiDB-lite"/>
    </source>
</evidence>
<feature type="region of interest" description="Disordered" evidence="1">
    <location>
        <begin position="328"/>
        <end position="364"/>
    </location>
</feature>
<dbReference type="EMBL" id="BFAD01000007">
    <property type="protein sequence ID" value="GBE84837.1"/>
    <property type="molecule type" value="Genomic_DNA"/>
</dbReference>
<comment type="caution">
    <text evidence="2">The sequence shown here is derived from an EMBL/GenBank/DDBJ whole genome shotgun (WGS) entry which is preliminary data.</text>
</comment>
<keyword evidence="3" id="KW-1185">Reference proteome</keyword>